<keyword evidence="2 4" id="KW-0315">Glutamine amidotransferase</keyword>
<dbReference type="Proteomes" id="UP001627408">
    <property type="component" value="Unassembled WGS sequence"/>
</dbReference>
<keyword evidence="5" id="KW-1185">Reference proteome</keyword>
<dbReference type="SUPFAM" id="SSF56235">
    <property type="entry name" value="N-terminal nucleophile aminohydrolases (Ntn hydrolases)"/>
    <property type="match status" value="1"/>
</dbReference>
<dbReference type="Gene3D" id="3.60.20.10">
    <property type="entry name" value="Glutamine Phosphoribosylpyrophosphate, subunit 1, domain 1"/>
    <property type="match status" value="1"/>
</dbReference>
<evidence type="ECO:0000256" key="1">
    <source>
        <dbReference type="ARBA" id="ARBA00022679"/>
    </source>
</evidence>
<organism evidence="4 5">
    <name type="scientific">Tateyamaria armeniaca</name>
    <dbReference type="NCBI Taxonomy" id="2518930"/>
    <lineage>
        <taxon>Bacteria</taxon>
        <taxon>Pseudomonadati</taxon>
        <taxon>Pseudomonadota</taxon>
        <taxon>Alphaproteobacteria</taxon>
        <taxon>Rhodobacterales</taxon>
        <taxon>Roseobacteraceae</taxon>
        <taxon>Tateyamaria</taxon>
    </lineage>
</organism>
<gene>
    <name evidence="4" type="ORF">ACERZ8_18955</name>
</gene>
<sequence length="292" mass="31556">MCGIVGLFLKDKQMQPQLGILLTDMLVTMSDRGPDSAGIAVYRETASGCFKITVQSANPTVDFADLHQDLGVKIEVIDTHAILTVASDAITEVLAQIEVAHPGLRVMSRGKAIEIYKEVGLPQSVADRFNIPELSGSHGIGHTRMATESAVTTLGAHPFSTGADQCLVHNGSLSNHNRLRRQLARRGTQVQTENDTEVAAAYLTYRMEQGDDLGDALEAGLSDLDGFYTFVVGTKNGFGVLRDPIACKPAVLAETDQYVAFGSEYRALVNLPGIAHANVWEPEPATVYFWSH</sequence>
<protein>
    <submittedName>
        <fullName evidence="4">Glutamine amidotransferase family protein</fullName>
    </submittedName>
</protein>
<dbReference type="InterPro" id="IPR017932">
    <property type="entry name" value="GATase_2_dom"/>
</dbReference>
<evidence type="ECO:0000259" key="3">
    <source>
        <dbReference type="PROSITE" id="PS51278"/>
    </source>
</evidence>
<evidence type="ECO:0000256" key="2">
    <source>
        <dbReference type="ARBA" id="ARBA00022962"/>
    </source>
</evidence>
<evidence type="ECO:0000313" key="4">
    <source>
        <dbReference type="EMBL" id="MFL4471855.1"/>
    </source>
</evidence>
<dbReference type="PROSITE" id="PS51278">
    <property type="entry name" value="GATASE_TYPE_2"/>
    <property type="match status" value="1"/>
</dbReference>
<proteinExistence type="predicted"/>
<comment type="caution">
    <text evidence="4">The sequence shown here is derived from an EMBL/GenBank/DDBJ whole genome shotgun (WGS) entry which is preliminary data.</text>
</comment>
<dbReference type="InterPro" id="IPR029055">
    <property type="entry name" value="Ntn_hydrolases_N"/>
</dbReference>
<accession>A0ABW8UXF8</accession>
<dbReference type="Pfam" id="PF13522">
    <property type="entry name" value="GATase_6"/>
    <property type="match status" value="1"/>
</dbReference>
<name>A0ABW8UXF8_9RHOB</name>
<reference evidence="4 5" key="1">
    <citation type="submission" date="2024-08" db="EMBL/GenBank/DDBJ databases">
        <title>Tateyamaria sp. nov., isolated from marine algae.</title>
        <authorList>
            <person name="Choi B.J."/>
            <person name="Kim J.M."/>
            <person name="Lee J.K."/>
            <person name="Choi D.G."/>
            <person name="Bayburt H."/>
            <person name="Baek J.H."/>
            <person name="Han D.M."/>
            <person name="Jeon C.O."/>
        </authorList>
    </citation>
    <scope>NUCLEOTIDE SEQUENCE [LARGE SCALE GENOMIC DNA]</scope>
    <source>
        <strain evidence="4 5">KMU-156</strain>
    </source>
</reference>
<keyword evidence="1" id="KW-0808">Transferase</keyword>
<dbReference type="EMBL" id="JBHDIY010000002">
    <property type="protein sequence ID" value="MFL4471855.1"/>
    <property type="molecule type" value="Genomic_DNA"/>
</dbReference>
<evidence type="ECO:0000313" key="5">
    <source>
        <dbReference type="Proteomes" id="UP001627408"/>
    </source>
</evidence>
<dbReference type="PANTHER" id="PTHR11907">
    <property type="entry name" value="AMIDOPHOSPHORIBOSYLTRANSFERASE"/>
    <property type="match status" value="1"/>
</dbReference>
<dbReference type="RefSeq" id="WP_407593721.1">
    <property type="nucleotide sequence ID" value="NZ_JBHDIY010000002.1"/>
</dbReference>
<feature type="domain" description="Glutamine amidotransferase type-2" evidence="3">
    <location>
        <begin position="2"/>
        <end position="292"/>
    </location>
</feature>
<dbReference type="CDD" id="cd01907">
    <property type="entry name" value="GlxB"/>
    <property type="match status" value="1"/>
</dbReference>